<evidence type="ECO:0000313" key="3">
    <source>
        <dbReference type="Proteomes" id="UP000704712"/>
    </source>
</evidence>
<evidence type="ECO:0000313" key="2">
    <source>
        <dbReference type="EMBL" id="KAF4142389.1"/>
    </source>
</evidence>
<accession>A0A8S9UTN5</accession>
<dbReference type="Pfam" id="PF13650">
    <property type="entry name" value="Asp_protease_2"/>
    <property type="match status" value="1"/>
</dbReference>
<dbReference type="InterPro" id="IPR021109">
    <property type="entry name" value="Peptidase_aspartic_dom_sf"/>
</dbReference>
<dbReference type="Gene3D" id="2.40.70.10">
    <property type="entry name" value="Acid Proteases"/>
    <property type="match status" value="1"/>
</dbReference>
<keyword evidence="2" id="KW-0378">Hydrolase</keyword>
<feature type="region of interest" description="Disordered" evidence="1">
    <location>
        <begin position="28"/>
        <end position="63"/>
    </location>
</feature>
<comment type="caution">
    <text evidence="2">The sequence shown here is derived from an EMBL/GenBank/DDBJ whole genome shotgun (WGS) entry which is preliminary data.</text>
</comment>
<keyword evidence="2" id="KW-0645">Protease</keyword>
<protein>
    <submittedName>
        <fullName evidence="2">Aspartyl protease</fullName>
    </submittedName>
</protein>
<dbReference type="GO" id="GO:0006508">
    <property type="term" value="P:proteolysis"/>
    <property type="evidence" value="ECO:0007669"/>
    <property type="project" value="UniProtKB-KW"/>
</dbReference>
<dbReference type="EMBL" id="JAACNO010001196">
    <property type="protein sequence ID" value="KAF4142389.1"/>
    <property type="molecule type" value="Genomic_DNA"/>
</dbReference>
<gene>
    <name evidence="2" type="ORF">GN958_ATG08565</name>
</gene>
<dbReference type="GO" id="GO:0008233">
    <property type="term" value="F:peptidase activity"/>
    <property type="evidence" value="ECO:0007669"/>
    <property type="project" value="UniProtKB-KW"/>
</dbReference>
<reference evidence="2" key="1">
    <citation type="submission" date="2020-03" db="EMBL/GenBank/DDBJ databases">
        <title>Hybrid Assembly of Korean Phytophthora infestans isolates.</title>
        <authorList>
            <person name="Prokchorchik M."/>
            <person name="Lee Y."/>
            <person name="Seo J."/>
            <person name="Cho J.-H."/>
            <person name="Park Y.-E."/>
            <person name="Jang D.-C."/>
            <person name="Im J.-S."/>
            <person name="Choi J.-G."/>
            <person name="Park H.-J."/>
            <person name="Lee G.-B."/>
            <person name="Lee Y.-G."/>
            <person name="Hong S.-Y."/>
            <person name="Cho K."/>
            <person name="Sohn K.H."/>
        </authorList>
    </citation>
    <scope>NUCLEOTIDE SEQUENCE</scope>
    <source>
        <strain evidence="2">KR_2_A2</strain>
    </source>
</reference>
<organism evidence="2 3">
    <name type="scientific">Phytophthora infestans</name>
    <name type="common">Potato late blight agent</name>
    <name type="synonym">Botrytis infestans</name>
    <dbReference type="NCBI Taxonomy" id="4787"/>
    <lineage>
        <taxon>Eukaryota</taxon>
        <taxon>Sar</taxon>
        <taxon>Stramenopiles</taxon>
        <taxon>Oomycota</taxon>
        <taxon>Peronosporomycetes</taxon>
        <taxon>Peronosporales</taxon>
        <taxon>Peronosporaceae</taxon>
        <taxon>Phytophthora</taxon>
    </lineage>
</organism>
<dbReference type="CDD" id="cd00303">
    <property type="entry name" value="retropepsin_like"/>
    <property type="match status" value="1"/>
</dbReference>
<dbReference type="Proteomes" id="UP000704712">
    <property type="component" value="Unassembled WGS sequence"/>
</dbReference>
<proteinExistence type="predicted"/>
<name>A0A8S9UTN5_PHYIN</name>
<sequence length="224" mass="24383">MTHREAKTNDVILYDLIVERAGIHVKDKVKRSQNDGTRQGEKARDAPKVSEKTAVKERASRPPPRDDCFVCKGLHRVAECTTATTEQKEEARRAWAARRTVRLKHIGTSRVSGHTATINGVLEVPFCADFGADSNVLSRSMVKELCAQDSSVVMAELKPPTVVKVAGGATLECRNSVEIDVRISTAAGTVLLTRVSCLVLDGDEDELLLGRSTLKDIGIDVDSC</sequence>
<evidence type="ECO:0000256" key="1">
    <source>
        <dbReference type="SAM" id="MobiDB-lite"/>
    </source>
</evidence>
<dbReference type="AlphaFoldDB" id="A0A8S9UTN5"/>